<dbReference type="InterPro" id="IPR000994">
    <property type="entry name" value="Pept_M24"/>
</dbReference>
<dbReference type="InterPro" id="IPR004027">
    <property type="entry name" value="SEC_C_motif"/>
</dbReference>
<feature type="binding site" evidence="6">
    <location>
        <position position="139"/>
    </location>
    <ligand>
        <name>a divalent metal cation</name>
        <dbReference type="ChEBI" id="CHEBI:60240"/>
        <label>1</label>
    </ligand>
</feature>
<evidence type="ECO:0000256" key="5">
    <source>
        <dbReference type="ARBA" id="ARBA00022801"/>
    </source>
</evidence>
<feature type="binding site" evidence="6">
    <location>
        <position position="245"/>
    </location>
    <ligand>
        <name>a divalent metal cation</name>
        <dbReference type="ChEBI" id="CHEBI:60240"/>
        <label>2</label>
        <note>catalytic</note>
    </ligand>
</feature>
<dbReference type="InterPro" id="IPR002467">
    <property type="entry name" value="Pept_M24A_MAP1"/>
</dbReference>
<dbReference type="Gene3D" id="3.10.450.50">
    <property type="match status" value="1"/>
</dbReference>
<dbReference type="EC" id="3.4.11.18" evidence="6 7"/>
<evidence type="ECO:0000259" key="8">
    <source>
        <dbReference type="Pfam" id="PF00557"/>
    </source>
</evidence>
<organism evidence="9 10">
    <name type="scientific">Chlamydia suis</name>
    <dbReference type="NCBI Taxonomy" id="83559"/>
    <lineage>
        <taxon>Bacteria</taxon>
        <taxon>Pseudomonadati</taxon>
        <taxon>Chlamydiota</taxon>
        <taxon>Chlamydiia</taxon>
        <taxon>Chlamydiales</taxon>
        <taxon>Chlamydiaceae</taxon>
        <taxon>Chlamydia/Chlamydophila group</taxon>
        <taxon>Chlamydia</taxon>
    </lineage>
</organism>
<keyword evidence="10" id="KW-1185">Reference proteome</keyword>
<dbReference type="HAMAP" id="MF_01974">
    <property type="entry name" value="MetAP_1"/>
    <property type="match status" value="1"/>
</dbReference>
<dbReference type="InterPro" id="IPR036005">
    <property type="entry name" value="Creatinase/aminopeptidase-like"/>
</dbReference>
<evidence type="ECO:0000256" key="3">
    <source>
        <dbReference type="ARBA" id="ARBA00022670"/>
    </source>
</evidence>
<evidence type="ECO:0000256" key="7">
    <source>
        <dbReference type="RuleBase" id="RU003653"/>
    </source>
</evidence>
<accession>A0ABX6IQF1</accession>
<dbReference type="EMBL" id="CP035278">
    <property type="protein sequence ID" value="QHP83138.1"/>
    <property type="molecule type" value="Genomic_DNA"/>
</dbReference>
<evidence type="ECO:0000256" key="2">
    <source>
        <dbReference type="ARBA" id="ARBA00022438"/>
    </source>
</evidence>
<feature type="binding site" evidence="6">
    <location>
        <position position="277"/>
    </location>
    <ligand>
        <name>a divalent metal cation</name>
        <dbReference type="ChEBI" id="CHEBI:60240"/>
        <label>1</label>
    </ligand>
</feature>
<dbReference type="Proteomes" id="UP000512184">
    <property type="component" value="Chromosome"/>
</dbReference>
<comment type="catalytic activity">
    <reaction evidence="6 7">
        <text>Release of N-terminal amino acids, preferentially methionine, from peptides and arylamides.</text>
        <dbReference type="EC" id="3.4.11.18"/>
    </reaction>
</comment>
<dbReference type="InterPro" id="IPR001714">
    <property type="entry name" value="Pept_M24_MAP"/>
</dbReference>
<dbReference type="SUPFAM" id="SSF55920">
    <property type="entry name" value="Creatinase/aminopeptidase"/>
    <property type="match status" value="1"/>
</dbReference>
<reference evidence="9" key="1">
    <citation type="submission" date="2019-01" db="EMBL/GenBank/DDBJ databases">
        <title>Whole genome sequencing and annotation enables comparative genome analysis that reveals unique features of the Chlamydia suis R19 Genome.</title>
        <authorList>
            <person name="Dimond Z.E."/>
        </authorList>
    </citation>
    <scope>NUCLEOTIDE SEQUENCE [LARGE SCALE GENOMIC DNA]</scope>
    <source>
        <strain evidence="9">R19</strain>
    </source>
</reference>
<evidence type="ECO:0000256" key="6">
    <source>
        <dbReference type="HAMAP-Rule" id="MF_01974"/>
    </source>
</evidence>
<dbReference type="Pfam" id="PF00557">
    <property type="entry name" value="Peptidase_M24"/>
    <property type="match status" value="1"/>
</dbReference>
<evidence type="ECO:0000313" key="10">
    <source>
        <dbReference type="Proteomes" id="UP000512184"/>
    </source>
</evidence>
<evidence type="ECO:0000313" key="9">
    <source>
        <dbReference type="EMBL" id="QHP83138.1"/>
    </source>
</evidence>
<dbReference type="Gene3D" id="3.90.230.10">
    <property type="entry name" value="Creatinase/methionine aminopeptidase superfamily"/>
    <property type="match status" value="1"/>
</dbReference>
<keyword evidence="2 6" id="KW-0031">Aminopeptidase</keyword>
<feature type="binding site" evidence="6">
    <location>
        <position position="213"/>
    </location>
    <ligand>
        <name>a divalent metal cation</name>
        <dbReference type="ChEBI" id="CHEBI:60240"/>
        <label>2</label>
        <note>catalytic</note>
    </ligand>
</feature>
<keyword evidence="5 6" id="KW-0378">Hydrolase</keyword>
<comment type="similarity">
    <text evidence="6">Belongs to the peptidase M24A family. Methionine aminopeptidase type 1 subfamily.</text>
</comment>
<evidence type="ECO:0000256" key="4">
    <source>
        <dbReference type="ARBA" id="ARBA00022723"/>
    </source>
</evidence>
<comment type="subunit">
    <text evidence="6">Monomer.</text>
</comment>
<feature type="binding site" evidence="6">
    <location>
        <position position="220"/>
    </location>
    <ligand>
        <name>substrate</name>
    </ligand>
</feature>
<keyword evidence="3 6" id="KW-0645">Protease</keyword>
<feature type="domain" description="Peptidase M24" evidence="8">
    <location>
        <begin position="54"/>
        <end position="284"/>
    </location>
</feature>
<gene>
    <name evidence="6 9" type="primary">map</name>
    <name evidence="9" type="ORF">Chls_263</name>
</gene>
<dbReference type="PANTHER" id="PTHR43330">
    <property type="entry name" value="METHIONINE AMINOPEPTIDASE"/>
    <property type="match status" value="1"/>
</dbReference>
<feature type="binding site" evidence="6">
    <location>
        <position position="150"/>
    </location>
    <ligand>
        <name>a divalent metal cation</name>
        <dbReference type="ChEBI" id="CHEBI:60240"/>
        <label>1</label>
    </ligand>
</feature>
<comment type="cofactor">
    <cofactor evidence="6">
        <name>Co(2+)</name>
        <dbReference type="ChEBI" id="CHEBI:48828"/>
    </cofactor>
    <cofactor evidence="6">
        <name>Zn(2+)</name>
        <dbReference type="ChEBI" id="CHEBI:29105"/>
    </cofactor>
    <cofactor evidence="6">
        <name>Mn(2+)</name>
        <dbReference type="ChEBI" id="CHEBI:29035"/>
    </cofactor>
    <cofactor evidence="6">
        <name>Fe(2+)</name>
        <dbReference type="ChEBI" id="CHEBI:29033"/>
    </cofactor>
    <text evidence="6">Binds 2 divalent metal cations per subunit. Has a high-affinity and a low affinity metal-binding site. The true nature of the physiological cofactor is under debate. The enzyme is active with cobalt, zinc, manganese or divalent iron ions. Most likely, methionine aminopeptidases function as mononuclear Fe(2+)-metalloproteases under physiological conditions, and the catalytically relevant metal-binding site has been assigned to the histidine-containing high-affinity site.</text>
</comment>
<sequence length="295" mass="33200">MTPFMKRNSPCWCGSQKKWKHCHYPIKPEHPSDNLRQLYASRYDIMLKTPEQIEKIRKACQVTAQILDALCEAAKEGVTTNELDQLSRDLHKRYQAIPAPLNYGQPPFPKTICTSLNEVICHGIPNDIPLQKGDIMNIDVSCIVDGFYGDCSRMVMIGEVPEIKKKVCEASLEALNAAISILEPDLPLYEIGEVIENCAAKYGFSVVDQFVGHGVGIQFHENPYVAHHRNSCQIPLAPGMIFTIEPMINVGKKEGFIDPTNHWEARTCDHQPSAQWEHAVLITDSGYEVLTLLDR</sequence>
<comment type="function">
    <text evidence="1 6">Removes the N-terminal methionine from nascent proteins. The N-terminal methionine is often cleaved when the second residue in the primary sequence is small and uncharged (Met-Ala-, Cys, Gly, Pro, Ser, Thr, or Val). Requires deformylation of the N(alpha)-formylated initiator methionine before it can be hydrolyzed.</text>
</comment>
<dbReference type="NCBIfam" id="NF008970">
    <property type="entry name" value="PRK12318.1"/>
    <property type="match status" value="1"/>
</dbReference>
<protein>
    <recommendedName>
        <fullName evidence="6 7">Methionine aminopeptidase</fullName>
        <shortName evidence="6">MAP</shortName>
        <shortName evidence="6">MetAP</shortName>
        <ecNumber evidence="6 7">3.4.11.18</ecNumber>
    </recommendedName>
    <alternativeName>
        <fullName evidence="6">Peptidase M</fullName>
    </alternativeName>
</protein>
<name>A0ABX6IQF1_9CHLA</name>
<dbReference type="CDD" id="cd01086">
    <property type="entry name" value="MetAP1"/>
    <property type="match status" value="1"/>
</dbReference>
<dbReference type="SUPFAM" id="SSF103642">
    <property type="entry name" value="Sec-C motif"/>
    <property type="match status" value="1"/>
</dbReference>
<dbReference type="Pfam" id="PF02810">
    <property type="entry name" value="SEC-C"/>
    <property type="match status" value="1"/>
</dbReference>
<evidence type="ECO:0000256" key="1">
    <source>
        <dbReference type="ARBA" id="ARBA00002521"/>
    </source>
</evidence>
<dbReference type="NCBIfam" id="TIGR00500">
    <property type="entry name" value="met_pdase_I"/>
    <property type="match status" value="1"/>
</dbReference>
<feature type="binding site" evidence="6">
    <location>
        <position position="122"/>
    </location>
    <ligand>
        <name>substrate</name>
    </ligand>
</feature>
<dbReference type="PANTHER" id="PTHR43330:SF27">
    <property type="entry name" value="METHIONINE AMINOPEPTIDASE"/>
    <property type="match status" value="1"/>
</dbReference>
<proteinExistence type="inferred from homology"/>
<dbReference type="PROSITE" id="PS00680">
    <property type="entry name" value="MAP_1"/>
    <property type="match status" value="1"/>
</dbReference>
<dbReference type="GO" id="GO:0004239">
    <property type="term" value="F:initiator methionyl aminopeptidase activity"/>
    <property type="evidence" value="ECO:0007669"/>
    <property type="project" value="UniProtKB-EC"/>
</dbReference>
<dbReference type="PRINTS" id="PR00599">
    <property type="entry name" value="MAPEPTIDASE"/>
</dbReference>
<feature type="binding site" evidence="6">
    <location>
        <position position="277"/>
    </location>
    <ligand>
        <name>a divalent metal cation</name>
        <dbReference type="ChEBI" id="CHEBI:60240"/>
        <label>2</label>
        <note>catalytic</note>
    </ligand>
</feature>
<feature type="binding site" evidence="6">
    <location>
        <position position="150"/>
    </location>
    <ligand>
        <name>a divalent metal cation</name>
        <dbReference type="ChEBI" id="CHEBI:60240"/>
        <label>2</label>
        <note>catalytic</note>
    </ligand>
</feature>
<keyword evidence="4 6" id="KW-0479">Metal-binding</keyword>